<dbReference type="OrthoDB" id="145878at2157"/>
<dbReference type="InterPro" id="IPR011047">
    <property type="entry name" value="Quinoprotein_ADH-like_sf"/>
</dbReference>
<proteinExistence type="predicted"/>
<dbReference type="InterPro" id="IPR002372">
    <property type="entry name" value="PQQ_rpt_dom"/>
</dbReference>
<sequence>MPSTTRRTFLGTLAASAGASVAGCSSSCPDDDDPTPSAVFGPDDAGDGFDTVPGGSWPAPQFDAGNTGYAPSRRLPESPTAHWETTVSTPETDVNAVSSPTVANGTVYLATGDQVVALALRDGSVRWRSDSIGPVATGTATEDEDDIVPPVVAGGRVHLATENGLVALDADDGQTAWRYGPSTTAGVPTALDDGVVVPADDRVVRLSADGTEEWTAEVSAAAPAVADGTVVAVGDEETVALDAATGDRRWSASRTGETYPVATDGTVYLGSYGGLTALSLDGGEELWQVDRGGGRNFSAPVVTDDTIYVVERPGEAADATFAFDRSTDPPEPRWCSRTTEGAVAAAAGEHVFTLQPNDEGVGRAVELLTFTARFGEVTWGFSTGDRVLSPAVLNGGGVLATHRGTVVGFGGA</sequence>
<evidence type="ECO:0000313" key="4">
    <source>
        <dbReference type="Proteomes" id="UP000236755"/>
    </source>
</evidence>
<evidence type="ECO:0000313" key="3">
    <source>
        <dbReference type="EMBL" id="SEA09895.1"/>
    </source>
</evidence>
<evidence type="ECO:0000259" key="2">
    <source>
        <dbReference type="Pfam" id="PF13360"/>
    </source>
</evidence>
<dbReference type="AlphaFoldDB" id="A0A1H3YE94"/>
<dbReference type="Gene3D" id="2.130.10.10">
    <property type="entry name" value="YVTN repeat-like/Quinoprotein amine dehydrogenase"/>
    <property type="match status" value="1"/>
</dbReference>
<dbReference type="Proteomes" id="UP000236755">
    <property type="component" value="Unassembled WGS sequence"/>
</dbReference>
<gene>
    <name evidence="3" type="ORF">SAMN04488065_1828</name>
</gene>
<dbReference type="PROSITE" id="PS51257">
    <property type="entry name" value="PROKAR_LIPOPROTEIN"/>
    <property type="match status" value="1"/>
</dbReference>
<dbReference type="InterPro" id="IPR015943">
    <property type="entry name" value="WD40/YVTN_repeat-like_dom_sf"/>
</dbReference>
<keyword evidence="4" id="KW-1185">Reference proteome</keyword>
<organism evidence="3 4">
    <name type="scientific">Haloplanus vescus</name>
    <dbReference type="NCBI Taxonomy" id="555874"/>
    <lineage>
        <taxon>Archaea</taxon>
        <taxon>Methanobacteriati</taxon>
        <taxon>Methanobacteriota</taxon>
        <taxon>Stenosarchaea group</taxon>
        <taxon>Halobacteria</taxon>
        <taxon>Halobacteriales</taxon>
        <taxon>Haloferacaceae</taxon>
        <taxon>Haloplanus</taxon>
    </lineage>
</organism>
<dbReference type="InterPro" id="IPR018391">
    <property type="entry name" value="PQQ_b-propeller_rpt"/>
</dbReference>
<accession>A0A1H3YE94</accession>
<feature type="domain" description="Pyrrolo-quinoline quinone repeat" evidence="2">
    <location>
        <begin position="164"/>
        <end position="352"/>
    </location>
</feature>
<dbReference type="PROSITE" id="PS51318">
    <property type="entry name" value="TAT"/>
    <property type="match status" value="1"/>
</dbReference>
<dbReference type="STRING" id="555874.SAMN04488065_1828"/>
<dbReference type="InterPro" id="IPR006311">
    <property type="entry name" value="TAT_signal"/>
</dbReference>
<dbReference type="RefSeq" id="WP_092634134.1">
    <property type="nucleotide sequence ID" value="NZ_FNQT01000002.1"/>
</dbReference>
<reference evidence="3 4" key="1">
    <citation type="submission" date="2016-10" db="EMBL/GenBank/DDBJ databases">
        <authorList>
            <person name="de Groot N.N."/>
        </authorList>
    </citation>
    <scope>NUCLEOTIDE SEQUENCE [LARGE SCALE GENOMIC DNA]</scope>
    <source>
        <strain evidence="3 4">CGMCC 1.8712</strain>
    </source>
</reference>
<dbReference type="SUPFAM" id="SSF50998">
    <property type="entry name" value="Quinoprotein alcohol dehydrogenase-like"/>
    <property type="match status" value="1"/>
</dbReference>
<feature type="region of interest" description="Disordered" evidence="1">
    <location>
        <begin position="26"/>
        <end position="86"/>
    </location>
</feature>
<dbReference type="PANTHER" id="PTHR34512">
    <property type="entry name" value="CELL SURFACE PROTEIN"/>
    <property type="match status" value="1"/>
</dbReference>
<dbReference type="Gene3D" id="2.40.10.480">
    <property type="match status" value="3"/>
</dbReference>
<dbReference type="EMBL" id="FNQT01000002">
    <property type="protein sequence ID" value="SEA09895.1"/>
    <property type="molecule type" value="Genomic_DNA"/>
</dbReference>
<dbReference type="SMART" id="SM00564">
    <property type="entry name" value="PQQ"/>
    <property type="match status" value="5"/>
</dbReference>
<dbReference type="Pfam" id="PF13360">
    <property type="entry name" value="PQQ_2"/>
    <property type="match status" value="1"/>
</dbReference>
<name>A0A1H3YE94_9EURY</name>
<evidence type="ECO:0000256" key="1">
    <source>
        <dbReference type="SAM" id="MobiDB-lite"/>
    </source>
</evidence>
<protein>
    <submittedName>
        <fullName evidence="3">Outer membrane protein assembly factor BamB, contains PQQ-like beta-propeller repeat</fullName>
    </submittedName>
</protein>
<dbReference type="PANTHER" id="PTHR34512:SF30">
    <property type="entry name" value="OUTER MEMBRANE PROTEIN ASSEMBLY FACTOR BAMB"/>
    <property type="match status" value="1"/>
</dbReference>